<reference evidence="1" key="1">
    <citation type="submission" date="2014-11" db="EMBL/GenBank/DDBJ databases">
        <authorList>
            <person name="Amaro Gonzalez C."/>
        </authorList>
    </citation>
    <scope>NUCLEOTIDE SEQUENCE</scope>
</reference>
<name>A0A0E9QVT5_ANGAN</name>
<protein>
    <submittedName>
        <fullName evidence="1">Uncharacterized protein</fullName>
    </submittedName>
</protein>
<accession>A0A0E9QVT5</accession>
<evidence type="ECO:0000313" key="1">
    <source>
        <dbReference type="EMBL" id="JAH21076.1"/>
    </source>
</evidence>
<sequence>MLSWCTSGPLIPAEHHKTLQT</sequence>
<dbReference type="EMBL" id="GBXM01087501">
    <property type="protein sequence ID" value="JAH21076.1"/>
    <property type="molecule type" value="Transcribed_RNA"/>
</dbReference>
<dbReference type="AlphaFoldDB" id="A0A0E9QVT5"/>
<reference evidence="1" key="2">
    <citation type="journal article" date="2015" name="Fish Shellfish Immunol.">
        <title>Early steps in the European eel (Anguilla anguilla)-Vibrio vulnificus interaction in the gills: Role of the RtxA13 toxin.</title>
        <authorList>
            <person name="Callol A."/>
            <person name="Pajuelo D."/>
            <person name="Ebbesson L."/>
            <person name="Teles M."/>
            <person name="MacKenzie S."/>
            <person name="Amaro C."/>
        </authorList>
    </citation>
    <scope>NUCLEOTIDE SEQUENCE</scope>
</reference>
<proteinExistence type="predicted"/>
<organism evidence="1">
    <name type="scientific">Anguilla anguilla</name>
    <name type="common">European freshwater eel</name>
    <name type="synonym">Muraena anguilla</name>
    <dbReference type="NCBI Taxonomy" id="7936"/>
    <lineage>
        <taxon>Eukaryota</taxon>
        <taxon>Metazoa</taxon>
        <taxon>Chordata</taxon>
        <taxon>Craniata</taxon>
        <taxon>Vertebrata</taxon>
        <taxon>Euteleostomi</taxon>
        <taxon>Actinopterygii</taxon>
        <taxon>Neopterygii</taxon>
        <taxon>Teleostei</taxon>
        <taxon>Anguilliformes</taxon>
        <taxon>Anguillidae</taxon>
        <taxon>Anguilla</taxon>
    </lineage>
</organism>